<accession>A0A8J1UIP1</accession>
<comment type="caution">
    <text evidence="2">The sequence shown here is derived from an EMBL/GenBank/DDBJ whole genome shotgun (WGS) entry which is preliminary data.</text>
</comment>
<dbReference type="Proteomes" id="UP000749559">
    <property type="component" value="Unassembled WGS sequence"/>
</dbReference>
<keyword evidence="3" id="KW-1185">Reference proteome</keyword>
<dbReference type="AlphaFoldDB" id="A0A8J1UIP1"/>
<proteinExistence type="predicted"/>
<evidence type="ECO:0000313" key="2">
    <source>
        <dbReference type="EMBL" id="CAH1785727.1"/>
    </source>
</evidence>
<dbReference type="GO" id="GO:0007127">
    <property type="term" value="P:meiosis I"/>
    <property type="evidence" value="ECO:0007669"/>
    <property type="project" value="InterPro"/>
</dbReference>
<dbReference type="PANTHER" id="PTHR28642:SF1">
    <property type="entry name" value="MEIOSIS 1 ARREST PROTEIN"/>
    <property type="match status" value="1"/>
</dbReference>
<sequence>MDKIGRKRSLFGRQPVRILLVDSSPPMDEEICQNLTAVLGEMFAVVSNLNGPSRSPFFGLLVLGVYPEVLFPLQHVKGNTGKLHAALQELQNVSLGSSAHSDTGDCLCMGLKEAALQYRRQSRSFAQVGGYWNQLEVIFVTSKSGDSVSKHIQRISHSLDLDVLKKILVVSVTNTGRLNLEEESGECNQTVDMSLSNLSELEEIAQCSDIVDTISLEHDKMCLENFFKGWLLDTSTDSEHVHIILQQEKGSLIVKCDIQERLLNPAQLPFNSQFGLNQENTKAQTSGAVKSTQVNIPVYQLRVINLISSDSLCESVLFGMPYIMRPTSCWKIDWDELEINQQHFNALTSLLKNKELVILARIDSPNEGQGSKGSYSTTVPLAPCGHFIILPSEGGSMLIKSVAVNELMLPCENSILADSPSQTSLETVEAALAQVEVLPSYNPLKVKSGLNKSLVAMVTKGMPRQPLKRKPTRGGTTSNTGVPSYHSAFSDKPFGTTHGTGRGNTIQVRGQGGTTSTTQPKGRGYTAQHNDKFYSSKKVKFSGRDIYGRPCDVDSSFPTEL</sequence>
<gene>
    <name evidence="2" type="ORF">OFUS_LOCUS11744</name>
</gene>
<evidence type="ECO:0000256" key="1">
    <source>
        <dbReference type="SAM" id="MobiDB-lite"/>
    </source>
</evidence>
<dbReference type="OrthoDB" id="6283957at2759"/>
<dbReference type="EMBL" id="CAIIXF020000006">
    <property type="protein sequence ID" value="CAH1785727.1"/>
    <property type="molecule type" value="Genomic_DNA"/>
</dbReference>
<feature type="compositionally biased region" description="Polar residues" evidence="1">
    <location>
        <begin position="497"/>
        <end position="520"/>
    </location>
</feature>
<reference evidence="2" key="1">
    <citation type="submission" date="2022-03" db="EMBL/GenBank/DDBJ databases">
        <authorList>
            <person name="Martin C."/>
        </authorList>
    </citation>
    <scope>NUCLEOTIDE SEQUENCE</scope>
</reference>
<dbReference type="GO" id="GO:0007283">
    <property type="term" value="P:spermatogenesis"/>
    <property type="evidence" value="ECO:0007669"/>
    <property type="project" value="InterPro"/>
</dbReference>
<dbReference type="InterPro" id="IPR033587">
    <property type="entry name" value="M1AP"/>
</dbReference>
<feature type="region of interest" description="Disordered" evidence="1">
    <location>
        <begin position="464"/>
        <end position="532"/>
    </location>
</feature>
<protein>
    <submittedName>
        <fullName evidence="2">Uncharacterized protein</fullName>
    </submittedName>
</protein>
<organism evidence="2 3">
    <name type="scientific">Owenia fusiformis</name>
    <name type="common">Polychaete worm</name>
    <dbReference type="NCBI Taxonomy" id="6347"/>
    <lineage>
        <taxon>Eukaryota</taxon>
        <taxon>Metazoa</taxon>
        <taxon>Spiralia</taxon>
        <taxon>Lophotrochozoa</taxon>
        <taxon>Annelida</taxon>
        <taxon>Polychaeta</taxon>
        <taxon>Sedentaria</taxon>
        <taxon>Canalipalpata</taxon>
        <taxon>Sabellida</taxon>
        <taxon>Oweniida</taxon>
        <taxon>Oweniidae</taxon>
        <taxon>Owenia</taxon>
    </lineage>
</organism>
<dbReference type="GO" id="GO:0051308">
    <property type="term" value="P:male meiosis chromosome separation"/>
    <property type="evidence" value="ECO:0007669"/>
    <property type="project" value="TreeGrafter"/>
</dbReference>
<evidence type="ECO:0000313" key="3">
    <source>
        <dbReference type="Proteomes" id="UP000749559"/>
    </source>
</evidence>
<name>A0A8J1UIP1_OWEFU</name>
<dbReference type="PANTHER" id="PTHR28642">
    <property type="entry name" value="MEIOSIS 1 ARREST PROTEIN"/>
    <property type="match status" value="1"/>
</dbReference>